<dbReference type="Pfam" id="PF01535">
    <property type="entry name" value="PPR"/>
    <property type="match status" value="1"/>
</dbReference>
<dbReference type="InterPro" id="IPR002885">
    <property type="entry name" value="PPR_rpt"/>
</dbReference>
<feature type="repeat" description="PPR" evidence="3">
    <location>
        <begin position="223"/>
        <end position="257"/>
    </location>
</feature>
<evidence type="ECO:0000313" key="5">
    <source>
        <dbReference type="Proteomes" id="UP001157418"/>
    </source>
</evidence>
<dbReference type="Pfam" id="PF13041">
    <property type="entry name" value="PPR_2"/>
    <property type="match status" value="2"/>
</dbReference>
<accession>A0AAU9MT43</accession>
<evidence type="ECO:0008006" key="6">
    <source>
        <dbReference type="Google" id="ProtNLM"/>
    </source>
</evidence>
<keyword evidence="2" id="KW-0677">Repeat</keyword>
<dbReference type="Gene3D" id="1.25.40.10">
    <property type="entry name" value="Tetratricopeptide repeat domain"/>
    <property type="match status" value="3"/>
</dbReference>
<name>A0AAU9MT43_9ASTR</name>
<dbReference type="PANTHER" id="PTHR47933:SF11">
    <property type="entry name" value="PENTATRICOPEPTIDE REPEAT-CONTAINING PROTEIN 2"/>
    <property type="match status" value="1"/>
</dbReference>
<dbReference type="InterPro" id="IPR051240">
    <property type="entry name" value="Mito_RNA-Proc/Resp"/>
</dbReference>
<evidence type="ECO:0000313" key="4">
    <source>
        <dbReference type="EMBL" id="CAH1431123.1"/>
    </source>
</evidence>
<feature type="repeat" description="PPR" evidence="3">
    <location>
        <begin position="9"/>
        <end position="43"/>
    </location>
</feature>
<reference evidence="4 5" key="1">
    <citation type="submission" date="2022-01" db="EMBL/GenBank/DDBJ databases">
        <authorList>
            <person name="Xiong W."/>
            <person name="Schranz E."/>
        </authorList>
    </citation>
    <scope>NUCLEOTIDE SEQUENCE [LARGE SCALE GENOMIC DNA]</scope>
</reference>
<dbReference type="GO" id="GO:0003729">
    <property type="term" value="F:mRNA binding"/>
    <property type="evidence" value="ECO:0007669"/>
    <property type="project" value="TreeGrafter"/>
</dbReference>
<dbReference type="EMBL" id="CAKMRJ010003334">
    <property type="protein sequence ID" value="CAH1431123.1"/>
    <property type="molecule type" value="Genomic_DNA"/>
</dbReference>
<evidence type="ECO:0000256" key="3">
    <source>
        <dbReference type="PROSITE-ProRule" id="PRU00708"/>
    </source>
</evidence>
<feature type="repeat" description="PPR" evidence="3">
    <location>
        <begin position="121"/>
        <end position="155"/>
    </location>
</feature>
<comment type="similarity">
    <text evidence="1">Belongs to the PPR family. P subfamily.</text>
</comment>
<feature type="repeat" description="PPR" evidence="3">
    <location>
        <begin position="188"/>
        <end position="222"/>
    </location>
</feature>
<feature type="repeat" description="PPR" evidence="3">
    <location>
        <begin position="44"/>
        <end position="78"/>
    </location>
</feature>
<dbReference type="PANTHER" id="PTHR47933">
    <property type="entry name" value="PENTATRICOPEPTIDE REPEAT-CONTAINING PROTEIN 1, MITOCHONDRIAL"/>
    <property type="match status" value="1"/>
</dbReference>
<proteinExistence type="inferred from homology"/>
<evidence type="ECO:0000256" key="1">
    <source>
        <dbReference type="ARBA" id="ARBA00007626"/>
    </source>
</evidence>
<protein>
    <recommendedName>
        <fullName evidence="6">Pentatricopeptide repeat-containing protein</fullName>
    </recommendedName>
</protein>
<gene>
    <name evidence="4" type="ORF">LVIROSA_LOCUS17853</name>
</gene>
<dbReference type="Proteomes" id="UP001157418">
    <property type="component" value="Unassembled WGS sequence"/>
</dbReference>
<comment type="caution">
    <text evidence="4">The sequence shown here is derived from an EMBL/GenBank/DDBJ whole genome shotgun (WGS) entry which is preliminary data.</text>
</comment>
<dbReference type="InterPro" id="IPR011990">
    <property type="entry name" value="TPR-like_helical_dom_sf"/>
</dbReference>
<dbReference type="AlphaFoldDB" id="A0AAU9MT43"/>
<evidence type="ECO:0000256" key="2">
    <source>
        <dbReference type="ARBA" id="ARBA00022737"/>
    </source>
</evidence>
<dbReference type="PROSITE" id="PS51375">
    <property type="entry name" value="PPR"/>
    <property type="match status" value="5"/>
</dbReference>
<sequence length="266" mass="30426">MKGNRLKPDSIFYDVIANGLSRCDLFNNPIGLLHDMKSQGLKPTSITHNLVIEGLCKEGKMKEAEDIFNSLQEKNLDSYAAMMNGYCEGNNTRDAFKLFLSEKGLITKRASCLKLKGFIPDVVTYTMMLNGYCRVNRLNEAYNLFDDMNKKGFKPDIYTYTVLLHGARRREDVMSIIQEMKKSGLSFNVNCYNVMIDKHCHLNNLHEAVCLFKEMKDKGVERNTVTYTVIIRGLCHHGFKEKAVELFHEMISNGIQPNRSTMKALK</sequence>
<dbReference type="Pfam" id="PF12854">
    <property type="entry name" value="PPR_1"/>
    <property type="match status" value="1"/>
</dbReference>
<dbReference type="NCBIfam" id="TIGR00756">
    <property type="entry name" value="PPR"/>
    <property type="match status" value="5"/>
</dbReference>
<keyword evidence="5" id="KW-1185">Reference proteome</keyword>
<organism evidence="4 5">
    <name type="scientific">Lactuca virosa</name>
    <dbReference type="NCBI Taxonomy" id="75947"/>
    <lineage>
        <taxon>Eukaryota</taxon>
        <taxon>Viridiplantae</taxon>
        <taxon>Streptophyta</taxon>
        <taxon>Embryophyta</taxon>
        <taxon>Tracheophyta</taxon>
        <taxon>Spermatophyta</taxon>
        <taxon>Magnoliopsida</taxon>
        <taxon>eudicotyledons</taxon>
        <taxon>Gunneridae</taxon>
        <taxon>Pentapetalae</taxon>
        <taxon>asterids</taxon>
        <taxon>campanulids</taxon>
        <taxon>Asterales</taxon>
        <taxon>Asteraceae</taxon>
        <taxon>Cichorioideae</taxon>
        <taxon>Cichorieae</taxon>
        <taxon>Lactucinae</taxon>
        <taxon>Lactuca</taxon>
    </lineage>
</organism>